<dbReference type="EMBL" id="JARKIK010000004">
    <property type="protein sequence ID" value="KAK8752489.1"/>
    <property type="molecule type" value="Genomic_DNA"/>
</dbReference>
<keyword evidence="3" id="KW-1185">Reference proteome</keyword>
<dbReference type="Proteomes" id="UP001445076">
    <property type="component" value="Unassembled WGS sequence"/>
</dbReference>
<dbReference type="PANTHER" id="PTHR37860">
    <property type="entry name" value="AGAP008810-PA"/>
    <property type="match status" value="1"/>
</dbReference>
<evidence type="ECO:0000259" key="1">
    <source>
        <dbReference type="PROSITE" id="PS51233"/>
    </source>
</evidence>
<feature type="non-terminal residue" evidence="2">
    <location>
        <position position="1"/>
    </location>
</feature>
<organism evidence="2 3">
    <name type="scientific">Cherax quadricarinatus</name>
    <name type="common">Australian red claw crayfish</name>
    <dbReference type="NCBI Taxonomy" id="27406"/>
    <lineage>
        <taxon>Eukaryota</taxon>
        <taxon>Metazoa</taxon>
        <taxon>Ecdysozoa</taxon>
        <taxon>Arthropoda</taxon>
        <taxon>Crustacea</taxon>
        <taxon>Multicrustacea</taxon>
        <taxon>Malacostraca</taxon>
        <taxon>Eumalacostraca</taxon>
        <taxon>Eucarida</taxon>
        <taxon>Decapoda</taxon>
        <taxon>Pleocyemata</taxon>
        <taxon>Astacidea</taxon>
        <taxon>Parastacoidea</taxon>
        <taxon>Parastacidae</taxon>
        <taxon>Cherax</taxon>
    </lineage>
</organism>
<dbReference type="AlphaFoldDB" id="A0AAW0YR86"/>
<name>A0AAW0YR86_CHEQU</name>
<comment type="caution">
    <text evidence="2">The sequence shown here is derived from an EMBL/GenBank/DDBJ whole genome shotgun (WGS) entry which is preliminary data.</text>
</comment>
<gene>
    <name evidence="2" type="ORF">OTU49_005816</name>
</gene>
<dbReference type="PROSITE" id="PS51233">
    <property type="entry name" value="VWFD"/>
    <property type="match status" value="1"/>
</dbReference>
<dbReference type="InterPro" id="IPR001846">
    <property type="entry name" value="VWF_type-D"/>
</dbReference>
<proteinExistence type="predicted"/>
<sequence>VIIEAAIAYLTHNYGQVFTNMMAGVQVWLKSATVTTGAWLTHMGQRVANALTSTASFITFLPEILYNYVLTVPVVGNFTQWIATHVRCFQKSTTFIFIRETIISAGQVLHKVISLLYSDEGNVYSQVAGGGVWNVYIPLPECGHSLFDVWHYVGGSSHPSWHQVLLSSAVYRWWHLLTHPAQLIHYFTPPFRAQGAIIGNTHFLSLDGRIFSLSSSCAHVLITDARDGLFTLISNWNHTLRGRDYLLVLGNVTLKLAPDLQVIIDDTPVSLPYIRRMVSVKRDVHHLVMTAKDPLERDMITLTCWTSQHACIVSISGWFHAHTRGLLGNLNLDPSDDFMRPSGKMAVSKGIFSESWHLGSQCFPEKAETEIPPSSQQKVLCYKFLLHYASPVFSCHEAVNVMPFFDTCNQHLASLQHKLNQTKADIHVDITRGVVAAVNTSSFMYSTAQGSDSELLVDVNKSKNASVYHITPDKISVLNILFPFTRDQDDIVDASMEEVAALCDVMAAYSTVCSEQDINFALPQLCGGESLLTYQEPLSPVQQLDLLMLVNEDKCDSFIYQHLIRPLPSVLERIAHGKNLSDIYIGVLGYGSGSGDVMYHTFGASFLTSVSQFRITQPWNNERAQGSLLQGLRAVSTFPFRPGSVRIAFVVSCDNQDLPKFTETLPREMVQRRLSLFTLTPELLLFSPGRPKAVRNTVGMDRWRVYNLRLDSQETHDLRVRRPDSNIAQLALKSGGGVFSITALREDDRAAYYMKLFRRVLSRAFVKVVSNAYKQQRASSVN</sequence>
<feature type="domain" description="VWFD" evidence="1">
    <location>
        <begin position="193"/>
        <end position="363"/>
    </location>
</feature>
<reference evidence="2 3" key="1">
    <citation type="journal article" date="2024" name="BMC Genomics">
        <title>Genome assembly of redclaw crayfish (Cherax quadricarinatus) provides insights into its immune adaptation and hypoxia tolerance.</title>
        <authorList>
            <person name="Liu Z."/>
            <person name="Zheng J."/>
            <person name="Li H."/>
            <person name="Fang K."/>
            <person name="Wang S."/>
            <person name="He J."/>
            <person name="Zhou D."/>
            <person name="Weng S."/>
            <person name="Chi M."/>
            <person name="Gu Z."/>
            <person name="He J."/>
            <person name="Li F."/>
            <person name="Wang M."/>
        </authorList>
    </citation>
    <scope>NUCLEOTIDE SEQUENCE [LARGE SCALE GENOMIC DNA]</scope>
    <source>
        <strain evidence="2">ZL_2023a</strain>
    </source>
</reference>
<dbReference type="PANTHER" id="PTHR37860:SF1">
    <property type="match status" value="1"/>
</dbReference>
<dbReference type="SMART" id="SM00216">
    <property type="entry name" value="VWD"/>
    <property type="match status" value="1"/>
</dbReference>
<evidence type="ECO:0000313" key="2">
    <source>
        <dbReference type="EMBL" id="KAK8752489.1"/>
    </source>
</evidence>
<accession>A0AAW0YR86</accession>
<protein>
    <recommendedName>
        <fullName evidence="1">VWFD domain-containing protein</fullName>
    </recommendedName>
</protein>
<evidence type="ECO:0000313" key="3">
    <source>
        <dbReference type="Proteomes" id="UP001445076"/>
    </source>
</evidence>
<dbReference type="Pfam" id="PF00094">
    <property type="entry name" value="VWD"/>
    <property type="match status" value="1"/>
</dbReference>